<sequence length="210" mass="23691">MTTAFIGFLEIVKPESRKFTPPGPDIRPSDLFALRTLQDGLAFWTRFVRISNSREMLIFTDGACRNNGRENARGGWAAVFNDTSPSPISGRLEGRAARRDRRAHVPLVASEGFSRIVIATDSQYTVLGITEWVQRWERNGWRQAEGRPVENQDLWRELQEKVCELEAAGAVVQFWDIPREWNTMADRQAAAAADVVQDVQEYAVALVDAP</sequence>
<name>A0ACB8RRB0_9AGAM</name>
<reference evidence="1" key="2">
    <citation type="journal article" date="2022" name="New Phytol.">
        <title>Evolutionary transition to the ectomycorrhizal habit in the genomes of a hyperdiverse lineage of mushroom-forming fungi.</title>
        <authorList>
            <person name="Looney B."/>
            <person name="Miyauchi S."/>
            <person name="Morin E."/>
            <person name="Drula E."/>
            <person name="Courty P.E."/>
            <person name="Kohler A."/>
            <person name="Kuo A."/>
            <person name="LaButti K."/>
            <person name="Pangilinan J."/>
            <person name="Lipzen A."/>
            <person name="Riley R."/>
            <person name="Andreopoulos W."/>
            <person name="He G."/>
            <person name="Johnson J."/>
            <person name="Nolan M."/>
            <person name="Tritt A."/>
            <person name="Barry K.W."/>
            <person name="Grigoriev I.V."/>
            <person name="Nagy L.G."/>
            <person name="Hibbett D."/>
            <person name="Henrissat B."/>
            <person name="Matheny P.B."/>
            <person name="Labbe J."/>
            <person name="Martin F.M."/>
        </authorList>
    </citation>
    <scope>NUCLEOTIDE SEQUENCE</scope>
    <source>
        <strain evidence="1">FP105234-sp</strain>
    </source>
</reference>
<organism evidence="1 2">
    <name type="scientific">Auriscalpium vulgare</name>
    <dbReference type="NCBI Taxonomy" id="40419"/>
    <lineage>
        <taxon>Eukaryota</taxon>
        <taxon>Fungi</taxon>
        <taxon>Dikarya</taxon>
        <taxon>Basidiomycota</taxon>
        <taxon>Agaricomycotina</taxon>
        <taxon>Agaricomycetes</taxon>
        <taxon>Russulales</taxon>
        <taxon>Auriscalpiaceae</taxon>
        <taxon>Auriscalpium</taxon>
    </lineage>
</organism>
<reference evidence="1" key="1">
    <citation type="submission" date="2021-02" db="EMBL/GenBank/DDBJ databases">
        <authorList>
            <consortium name="DOE Joint Genome Institute"/>
            <person name="Ahrendt S."/>
            <person name="Looney B.P."/>
            <person name="Miyauchi S."/>
            <person name="Morin E."/>
            <person name="Drula E."/>
            <person name="Courty P.E."/>
            <person name="Chicoki N."/>
            <person name="Fauchery L."/>
            <person name="Kohler A."/>
            <person name="Kuo A."/>
            <person name="Labutti K."/>
            <person name="Pangilinan J."/>
            <person name="Lipzen A."/>
            <person name="Riley R."/>
            <person name="Andreopoulos W."/>
            <person name="He G."/>
            <person name="Johnson J."/>
            <person name="Barry K.W."/>
            <person name="Grigoriev I.V."/>
            <person name="Nagy L."/>
            <person name="Hibbett D."/>
            <person name="Henrissat B."/>
            <person name="Matheny P.B."/>
            <person name="Labbe J."/>
            <person name="Martin F."/>
        </authorList>
    </citation>
    <scope>NUCLEOTIDE SEQUENCE</scope>
    <source>
        <strain evidence="1">FP105234-sp</strain>
    </source>
</reference>
<keyword evidence="2" id="KW-1185">Reference proteome</keyword>
<dbReference type="EMBL" id="MU275930">
    <property type="protein sequence ID" value="KAI0046266.1"/>
    <property type="molecule type" value="Genomic_DNA"/>
</dbReference>
<dbReference type="Proteomes" id="UP000814033">
    <property type="component" value="Unassembled WGS sequence"/>
</dbReference>
<comment type="caution">
    <text evidence="1">The sequence shown here is derived from an EMBL/GenBank/DDBJ whole genome shotgun (WGS) entry which is preliminary data.</text>
</comment>
<evidence type="ECO:0000313" key="2">
    <source>
        <dbReference type="Proteomes" id="UP000814033"/>
    </source>
</evidence>
<gene>
    <name evidence="1" type="ORF">FA95DRAFT_1607065</name>
</gene>
<protein>
    <submittedName>
        <fullName evidence="1">Ribonuclease H-like protein</fullName>
    </submittedName>
</protein>
<accession>A0ACB8RRB0</accession>
<proteinExistence type="predicted"/>
<evidence type="ECO:0000313" key="1">
    <source>
        <dbReference type="EMBL" id="KAI0046266.1"/>
    </source>
</evidence>